<dbReference type="Gene3D" id="1.10.3970.10">
    <property type="entry name" value="BSD domain"/>
    <property type="match status" value="1"/>
</dbReference>
<reference evidence="3" key="1">
    <citation type="submission" date="2014-02" db="EMBL/GenBank/DDBJ databases">
        <authorList>
            <person name="Genoscope - CEA"/>
        </authorList>
    </citation>
    <scope>NUCLEOTIDE SEQUENCE</scope>
    <source>
        <strain evidence="3">LS3</strain>
    </source>
</reference>
<evidence type="ECO:0000313" key="3">
    <source>
        <dbReference type="EMBL" id="CDP34119.1"/>
    </source>
</evidence>
<reference evidence="3" key="2">
    <citation type="submission" date="2014-06" db="EMBL/GenBank/DDBJ databases">
        <title>The complete genome of Blastobotrys (Arxula) adeninivorans LS3 - a yeast of biotechnological interest.</title>
        <authorList>
            <person name="Kunze G."/>
            <person name="Gaillardin C."/>
            <person name="Czernicka M."/>
            <person name="Durrens P."/>
            <person name="Martin T."/>
            <person name="Boer E."/>
            <person name="Gabaldon T."/>
            <person name="Cruz J."/>
            <person name="Talla E."/>
            <person name="Marck C."/>
            <person name="Goffeau A."/>
            <person name="Barbe V."/>
            <person name="Baret P."/>
            <person name="Baronian K."/>
            <person name="Beier S."/>
            <person name="Bleykasten C."/>
            <person name="Bode R."/>
            <person name="Casaregola S."/>
            <person name="Despons L."/>
            <person name="Fairhead C."/>
            <person name="Giersberg M."/>
            <person name="Gierski P."/>
            <person name="Hahnel U."/>
            <person name="Hartmann A."/>
            <person name="Jankowska D."/>
            <person name="Jubin C."/>
            <person name="Jung P."/>
            <person name="Lafontaine I."/>
            <person name="Leh-Louis V."/>
            <person name="Lemaire M."/>
            <person name="Marcet-Houben M."/>
            <person name="Mascher M."/>
            <person name="Morel G."/>
            <person name="Richard G.-F."/>
            <person name="Riechen J."/>
            <person name="Sacerdot C."/>
            <person name="Sarkar A."/>
            <person name="Savel G."/>
            <person name="Schacherer J."/>
            <person name="Sherman D."/>
            <person name="Straub M.-L."/>
            <person name="Stein N."/>
            <person name="Thierry A."/>
            <person name="Trautwein-Schult A."/>
            <person name="Westhof E."/>
            <person name="Worch S."/>
            <person name="Dujon B."/>
            <person name="Souciet J.-L."/>
            <person name="Wincker P."/>
            <person name="Scholz U."/>
            <person name="Neuveglise N."/>
        </authorList>
    </citation>
    <scope>NUCLEOTIDE SEQUENCE</scope>
    <source>
        <strain evidence="3">LS3</strain>
    </source>
</reference>
<feature type="region of interest" description="Disordered" evidence="1">
    <location>
        <begin position="307"/>
        <end position="380"/>
    </location>
</feature>
<gene>
    <name evidence="3" type="ORF">GNLVRS02_ARAD1C05148g</name>
</gene>
<dbReference type="InterPro" id="IPR051494">
    <property type="entry name" value="BSD_domain-containing"/>
</dbReference>
<proteinExistence type="predicted"/>
<feature type="compositionally biased region" description="Polar residues" evidence="1">
    <location>
        <begin position="79"/>
        <end position="109"/>
    </location>
</feature>
<feature type="compositionally biased region" description="Acidic residues" evidence="1">
    <location>
        <begin position="371"/>
        <end position="380"/>
    </location>
</feature>
<evidence type="ECO:0000256" key="1">
    <source>
        <dbReference type="SAM" id="MobiDB-lite"/>
    </source>
</evidence>
<feature type="compositionally biased region" description="Polar residues" evidence="1">
    <location>
        <begin position="341"/>
        <end position="356"/>
    </location>
</feature>
<dbReference type="InterPro" id="IPR005607">
    <property type="entry name" value="BSD_dom"/>
</dbReference>
<dbReference type="PANTHER" id="PTHR16019:SF5">
    <property type="entry name" value="BSD DOMAIN-CONTAINING PROTEIN 1"/>
    <property type="match status" value="1"/>
</dbReference>
<dbReference type="InterPro" id="IPR035925">
    <property type="entry name" value="BSD_dom_sf"/>
</dbReference>
<dbReference type="PROSITE" id="PS50858">
    <property type="entry name" value="BSD"/>
    <property type="match status" value="1"/>
</dbReference>
<organism evidence="3">
    <name type="scientific">Blastobotrys adeninivorans</name>
    <name type="common">Yeast</name>
    <name type="synonym">Arxula adeninivorans</name>
    <dbReference type="NCBI Taxonomy" id="409370"/>
    <lineage>
        <taxon>Eukaryota</taxon>
        <taxon>Fungi</taxon>
        <taxon>Dikarya</taxon>
        <taxon>Ascomycota</taxon>
        <taxon>Saccharomycotina</taxon>
        <taxon>Dipodascomycetes</taxon>
        <taxon>Dipodascales</taxon>
        <taxon>Trichomonascaceae</taxon>
        <taxon>Blastobotrys</taxon>
    </lineage>
</organism>
<protein>
    <submittedName>
        <fullName evidence="3">ARAD1C05148p</fullName>
    </submittedName>
</protein>
<name>A0A060T038_BLAAD</name>
<feature type="domain" description="BSD" evidence="2">
    <location>
        <begin position="244"/>
        <end position="296"/>
    </location>
</feature>
<dbReference type="GO" id="GO:0005737">
    <property type="term" value="C:cytoplasm"/>
    <property type="evidence" value="ECO:0007669"/>
    <property type="project" value="TreeGrafter"/>
</dbReference>
<feature type="compositionally biased region" description="Basic and acidic residues" evidence="1">
    <location>
        <begin position="68"/>
        <end position="78"/>
    </location>
</feature>
<dbReference type="Pfam" id="PF03909">
    <property type="entry name" value="BSD"/>
    <property type="match status" value="1"/>
</dbReference>
<feature type="compositionally biased region" description="Polar residues" evidence="1">
    <location>
        <begin position="115"/>
        <end position="125"/>
    </location>
</feature>
<dbReference type="AlphaFoldDB" id="A0A060T038"/>
<feature type="region of interest" description="Disordered" evidence="1">
    <location>
        <begin position="1"/>
        <end position="31"/>
    </location>
</feature>
<feature type="compositionally biased region" description="Acidic residues" evidence="1">
    <location>
        <begin position="311"/>
        <end position="327"/>
    </location>
</feature>
<sequence>MDFVYDKLQGGIETPPANEPSKETASSLDEAADKLEVGIEKAYERVSDKNTWNTLWTSFKERGAAALAETRKEVDSVRTELNSYLESQNSRQTTPNASGEDAGSSSTETLKGATSPASGAQSGENKTLMLGELTKKAQGYIDGLDRDLEKIENLAGSYLTKFGKDLRTVLRDAVTVSGPFSDGDRASNSDFSDGEDATSDILFNVPEDIRNQIYSTRLDAQLHALHTSKEPFLATSEDSGFSKFKDTFQVSQHTDEIAKDLETYTSLRTLMESLVPDQVSYEDFWTRYYYMRQQISDQEKKRRELLKQASTEEDELGWDDDDDENEADAPATDAKPKAGSSRPSSESSYDLVSKNSSRTDLKQDSGAKGGDDDDDDDDWE</sequence>
<dbReference type="EMBL" id="HG937693">
    <property type="protein sequence ID" value="CDP34119.1"/>
    <property type="molecule type" value="Genomic_DNA"/>
</dbReference>
<dbReference type="SUPFAM" id="SSF140383">
    <property type="entry name" value="BSD domain-like"/>
    <property type="match status" value="1"/>
</dbReference>
<feature type="region of interest" description="Disordered" evidence="1">
    <location>
        <begin position="68"/>
        <end position="125"/>
    </location>
</feature>
<dbReference type="PANTHER" id="PTHR16019">
    <property type="entry name" value="SYNAPSE-ASSOCIATED PROTEIN"/>
    <property type="match status" value="1"/>
</dbReference>
<dbReference type="SMART" id="SM00751">
    <property type="entry name" value="BSD"/>
    <property type="match status" value="1"/>
</dbReference>
<dbReference type="PhylomeDB" id="A0A060T038"/>
<evidence type="ECO:0000259" key="2">
    <source>
        <dbReference type="PROSITE" id="PS50858"/>
    </source>
</evidence>
<accession>A0A060T038</accession>